<dbReference type="InterPro" id="IPR000180">
    <property type="entry name" value="Dipep_AS"/>
</dbReference>
<dbReference type="AlphaFoldDB" id="A0A251WYH3"/>
<dbReference type="PANTHER" id="PTHR10443">
    <property type="entry name" value="MICROSOMAL DIPEPTIDASE"/>
    <property type="match status" value="1"/>
</dbReference>
<protein>
    <submittedName>
        <fullName evidence="1">Peptidase</fullName>
    </submittedName>
</protein>
<dbReference type="OrthoDB" id="9804920at2"/>
<sequence>MTSFSFFDGHNDFLYRYYAKSADQRRAMWLTGDGAHHLDLPCIQMAGFAGGFFAIWVPSPDDGSGLDFEAMMTTLPYELPLPPMVDQDAALPIAIAQAAGLLEMERLSQGALTVCRTGEQVSKTVANQGIAAIMHMEGAEAIGTDLSQLHLWYQMGLRSLGPVWSRPTHFGEGVPFAFPSTPDHGGGLTPLGKDLVRECDALGILIDLSHLNEKGFDDVAAVSSRPLIATHSNAHHVTPSTRNLTDRQLHMIADSDGIVGVNFGCAFLRDDGQRNSDTGFDAILRHMDHLLSILGENHVALGSDFDGAVIPEVIGDVLGLQDLADAMMAHGFGTELTTKITSQNWIRFLARNL</sequence>
<dbReference type="PANTHER" id="PTHR10443:SF12">
    <property type="entry name" value="DIPEPTIDASE"/>
    <property type="match status" value="1"/>
</dbReference>
<reference evidence="1 2" key="1">
    <citation type="submission" date="2016-12" db="EMBL/GenBank/DDBJ databases">
        <title>The draft genome sequence of HSLHS2.</title>
        <authorList>
            <person name="Hu D."/>
            <person name="Wang L."/>
            <person name="Shao Z."/>
        </authorList>
    </citation>
    <scope>NUCLEOTIDE SEQUENCE [LARGE SCALE GENOMIC DNA]</scope>
    <source>
        <strain evidence="1">MCCC 1A06712</strain>
    </source>
</reference>
<dbReference type="GO" id="GO:0006508">
    <property type="term" value="P:proteolysis"/>
    <property type="evidence" value="ECO:0007669"/>
    <property type="project" value="InterPro"/>
</dbReference>
<dbReference type="InterPro" id="IPR032466">
    <property type="entry name" value="Metal_Hydrolase"/>
</dbReference>
<dbReference type="Pfam" id="PF01244">
    <property type="entry name" value="Peptidase_M19"/>
    <property type="match status" value="1"/>
</dbReference>
<organism evidence="1 2">
    <name type="scientific">Marivivens niveibacter</name>
    <dbReference type="NCBI Taxonomy" id="1930667"/>
    <lineage>
        <taxon>Bacteria</taxon>
        <taxon>Pseudomonadati</taxon>
        <taxon>Pseudomonadota</taxon>
        <taxon>Alphaproteobacteria</taxon>
        <taxon>Rhodobacterales</taxon>
        <taxon>Paracoccaceae</taxon>
        <taxon>Marivivens group</taxon>
        <taxon>Marivivens</taxon>
    </lineage>
</organism>
<name>A0A251WYH3_9RHOB</name>
<proteinExistence type="predicted"/>
<dbReference type="InterPro" id="IPR008257">
    <property type="entry name" value="Pept_M19"/>
</dbReference>
<dbReference type="CDD" id="cd01301">
    <property type="entry name" value="rDP_like"/>
    <property type="match status" value="1"/>
</dbReference>
<comment type="caution">
    <text evidence="1">The sequence shown here is derived from an EMBL/GenBank/DDBJ whole genome shotgun (WGS) entry which is preliminary data.</text>
</comment>
<dbReference type="GO" id="GO:0070573">
    <property type="term" value="F:metallodipeptidase activity"/>
    <property type="evidence" value="ECO:0007669"/>
    <property type="project" value="InterPro"/>
</dbReference>
<dbReference type="Proteomes" id="UP000194664">
    <property type="component" value="Unassembled WGS sequence"/>
</dbReference>
<dbReference type="PROSITE" id="PS51365">
    <property type="entry name" value="RENAL_DIPEPTIDASE_2"/>
    <property type="match status" value="1"/>
</dbReference>
<dbReference type="PROSITE" id="PS00869">
    <property type="entry name" value="RENAL_DIPEPTIDASE_1"/>
    <property type="match status" value="1"/>
</dbReference>
<evidence type="ECO:0000313" key="1">
    <source>
        <dbReference type="EMBL" id="OUD09178.1"/>
    </source>
</evidence>
<keyword evidence="2" id="KW-1185">Reference proteome</keyword>
<accession>A0A251WYH3</accession>
<dbReference type="RefSeq" id="WP_086451655.1">
    <property type="nucleotide sequence ID" value="NZ_MSPP01000003.1"/>
</dbReference>
<gene>
    <name evidence="1" type="ORF">BVC71_10770</name>
</gene>
<evidence type="ECO:0000313" key="2">
    <source>
        <dbReference type="Proteomes" id="UP000194664"/>
    </source>
</evidence>
<dbReference type="EMBL" id="MSPP01000003">
    <property type="protein sequence ID" value="OUD09178.1"/>
    <property type="molecule type" value="Genomic_DNA"/>
</dbReference>
<dbReference type="SUPFAM" id="SSF51556">
    <property type="entry name" value="Metallo-dependent hydrolases"/>
    <property type="match status" value="1"/>
</dbReference>
<dbReference type="Gene3D" id="3.20.20.140">
    <property type="entry name" value="Metal-dependent hydrolases"/>
    <property type="match status" value="1"/>
</dbReference>